<dbReference type="PANTHER" id="PTHR43404:SF2">
    <property type="entry name" value="LIPOPOLYSACCHARIDE CHOLINEPHOSPHOTRANSFERASE LICD"/>
    <property type="match status" value="1"/>
</dbReference>
<dbReference type="Proteomes" id="UP000020529">
    <property type="component" value="Unassembled WGS sequence"/>
</dbReference>
<dbReference type="PATRIC" id="fig|1339315.3.peg.656"/>
<dbReference type="AlphaFoldDB" id="A0A015TZI7"/>
<accession>A0A015TZI7</accession>
<name>A0A015TZI7_BACFG</name>
<protein>
    <submittedName>
        <fullName evidence="2">LicD family protein</fullName>
    </submittedName>
</protein>
<evidence type="ECO:0000313" key="2">
    <source>
        <dbReference type="EMBL" id="EXY76361.1"/>
    </source>
</evidence>
<comment type="caution">
    <text evidence="2">The sequence shown here is derived from an EMBL/GenBank/DDBJ whole genome shotgun (WGS) entry which is preliminary data.</text>
</comment>
<dbReference type="InterPro" id="IPR007074">
    <property type="entry name" value="LicD/FKTN/FKRP_NTP_transf"/>
</dbReference>
<dbReference type="Pfam" id="PF04991">
    <property type="entry name" value="LicD"/>
    <property type="match status" value="1"/>
</dbReference>
<gene>
    <name evidence="2" type="ORF">M124_4758</name>
</gene>
<dbReference type="EMBL" id="JGCY01000174">
    <property type="protein sequence ID" value="EXY76361.1"/>
    <property type="molecule type" value="Genomic_DNA"/>
</dbReference>
<dbReference type="PANTHER" id="PTHR43404">
    <property type="entry name" value="LIPOPOLYSACCHARIDE CHOLINEPHOSPHOTRANSFERASE LICD"/>
    <property type="match status" value="1"/>
</dbReference>
<organism evidence="2 3">
    <name type="scientific">Bacteroides fragilis str. 3988T(B)14</name>
    <dbReference type="NCBI Taxonomy" id="1339315"/>
    <lineage>
        <taxon>Bacteria</taxon>
        <taxon>Pseudomonadati</taxon>
        <taxon>Bacteroidota</taxon>
        <taxon>Bacteroidia</taxon>
        <taxon>Bacteroidales</taxon>
        <taxon>Bacteroidaceae</taxon>
        <taxon>Bacteroides</taxon>
    </lineage>
</organism>
<feature type="domain" description="LicD/FKTN/FKRP nucleotidyltransferase" evidence="1">
    <location>
        <begin position="39"/>
        <end position="248"/>
    </location>
</feature>
<evidence type="ECO:0000313" key="3">
    <source>
        <dbReference type="Proteomes" id="UP000020529"/>
    </source>
</evidence>
<proteinExistence type="predicted"/>
<reference evidence="2 3" key="1">
    <citation type="submission" date="2014-02" db="EMBL/GenBank/DDBJ databases">
        <authorList>
            <person name="Sears C."/>
            <person name="Carroll K."/>
            <person name="Sack B.R."/>
            <person name="Qadri F."/>
            <person name="Myers L.L."/>
            <person name="Chung G.-T."/>
            <person name="Escheverria P."/>
            <person name="Fraser C.M."/>
            <person name="Sadzewicz L."/>
            <person name="Shefchek K.A."/>
            <person name="Tallon L."/>
            <person name="Das S.P."/>
            <person name="Daugherty S."/>
            <person name="Mongodin E.F."/>
        </authorList>
    </citation>
    <scope>NUCLEOTIDE SEQUENCE [LARGE SCALE GENOMIC DNA]</scope>
    <source>
        <strain evidence="3">3988T(B)14</strain>
    </source>
</reference>
<dbReference type="RefSeq" id="WP_005785505.1">
    <property type="nucleotide sequence ID" value="NZ_JGCY01000174.1"/>
</dbReference>
<dbReference type="GO" id="GO:0009100">
    <property type="term" value="P:glycoprotein metabolic process"/>
    <property type="evidence" value="ECO:0007669"/>
    <property type="project" value="UniProtKB-ARBA"/>
</dbReference>
<dbReference type="InterPro" id="IPR052942">
    <property type="entry name" value="LPS_cholinephosphotransferase"/>
</dbReference>
<sequence>MKINFDHEELRKKYNPEGSAVREAQLRMLDILVYISELCENNGLRYWLAGGTLLGAYRHAGFIPWDDDLDIEMPLEDMIKLKKIMLENPSKDYIFQDHSTDPYYFYSYSKIRDTHSLCESDSPDERFFKYKGVWVDIFPLEEHSIKMQKLSFYTNSYGRRFLVYSKFPLLRFLALTRYYLNYKLLFPTLRFIAHLLPSSKGCYNKTLGCEYFYSQKKCDIFPLSKISFEGLVFNAPCNPEKALTSFYGPDFMCLPSEQNRTTHQINVKYIENINEEKV</sequence>
<evidence type="ECO:0000259" key="1">
    <source>
        <dbReference type="Pfam" id="PF04991"/>
    </source>
</evidence>